<feature type="signal peptide" evidence="1">
    <location>
        <begin position="1"/>
        <end position="19"/>
    </location>
</feature>
<dbReference type="InterPro" id="IPR017853">
    <property type="entry name" value="GH"/>
</dbReference>
<feature type="domain" description="Apiosidase-like catalytic" evidence="3">
    <location>
        <begin position="25"/>
        <end position="336"/>
    </location>
</feature>
<evidence type="ECO:0000313" key="4">
    <source>
        <dbReference type="EMBL" id="WPU93590.1"/>
    </source>
</evidence>
<sequence>MRKILFLIVAILLCRQANAQFSVSADKHYLLKDGKPFFWMGDTAWVLFARLTREEADTYLKTRSEQGFTVIQAVASGLHSTLSTNVYGEKPLINDDPSTPNEKYFEMVDYVIDKAEEYHLNVALFPTWASGPQKYNETNAAEYGAWIGTRYKNRTNVIWILGGDNFPEPKDIPYWHAMGTAIMKATDGKAVISYHAKPNNLGSAEWFRNEPWFSFNVFQNGHCRDEPIYDKMSAAYKALPIKPEIDAEPIYEDHPVCFDVHNQGITNAYDVRSYAYLDLFAGAFGHTYGCHDVWQMYSPKHESINGAHYFWYDALKLPGAEQMKFVRQLMESHPITDRVPDQSLIVENNYFPADRVQATRGKDYIFVYTASGRPFTVIPASIKAIKLNAYWFDPRTGKVTEIGIIANAKRKFTPPSTGYNRDWVLVLDDPAKNYKI</sequence>
<accession>A0ABZ0TQ22</accession>
<feature type="domain" description="Putative collagen-binding" evidence="2">
    <location>
        <begin position="339"/>
        <end position="428"/>
    </location>
</feature>
<dbReference type="Gene3D" id="3.20.20.80">
    <property type="entry name" value="Glycosidases"/>
    <property type="match status" value="1"/>
</dbReference>
<keyword evidence="5" id="KW-1185">Reference proteome</keyword>
<dbReference type="PANTHER" id="PTHR37836">
    <property type="entry name" value="LMO1036 PROTEIN"/>
    <property type="match status" value="1"/>
</dbReference>
<dbReference type="InterPro" id="IPR025277">
    <property type="entry name" value="Apiosidase-like_cat_dom"/>
</dbReference>
<evidence type="ECO:0000256" key="1">
    <source>
        <dbReference type="SAM" id="SignalP"/>
    </source>
</evidence>
<evidence type="ECO:0000259" key="2">
    <source>
        <dbReference type="Pfam" id="PF12904"/>
    </source>
</evidence>
<evidence type="ECO:0000259" key="3">
    <source>
        <dbReference type="Pfam" id="PF13204"/>
    </source>
</evidence>
<dbReference type="RefSeq" id="WP_321562724.1">
    <property type="nucleotide sequence ID" value="NZ_CP139558.1"/>
</dbReference>
<dbReference type="GO" id="GO:0016787">
    <property type="term" value="F:hydrolase activity"/>
    <property type="evidence" value="ECO:0007669"/>
    <property type="project" value="UniProtKB-KW"/>
</dbReference>
<dbReference type="Proteomes" id="UP001324380">
    <property type="component" value="Chromosome"/>
</dbReference>
<protein>
    <submittedName>
        <fullName evidence="4">Glycoside hydrolase family 140 protein</fullName>
    </submittedName>
</protein>
<evidence type="ECO:0000313" key="5">
    <source>
        <dbReference type="Proteomes" id="UP001324380"/>
    </source>
</evidence>
<dbReference type="PANTHER" id="PTHR37836:SF3">
    <property type="entry name" value="ENDOGLUCANASE"/>
    <property type="match status" value="1"/>
</dbReference>
<dbReference type="Pfam" id="PF13204">
    <property type="entry name" value="Apiosidase"/>
    <property type="match status" value="1"/>
</dbReference>
<reference evidence="4 5" key="1">
    <citation type="submission" date="2023-11" db="EMBL/GenBank/DDBJ databases">
        <title>Analysis of the Genomes of Mucilaginibacter gossypii cycad 4 and M. sabulilitoris SNA2: microbes with the potential for plant growth promotion.</title>
        <authorList>
            <person name="Hirsch A.M."/>
            <person name="Humm E."/>
            <person name="Rubbi M."/>
            <person name="Del Vecchio G."/>
            <person name="Ha S.M."/>
            <person name="Pellegrini M."/>
            <person name="Gunsalus R.P."/>
        </authorList>
    </citation>
    <scope>NUCLEOTIDE SEQUENCE [LARGE SCALE GENOMIC DNA]</scope>
    <source>
        <strain evidence="4 5">SNA2</strain>
    </source>
</reference>
<gene>
    <name evidence="4" type="ORF">SNE25_30185</name>
</gene>
<name>A0ABZ0TQ22_9SPHI</name>
<dbReference type="EMBL" id="CP139558">
    <property type="protein sequence ID" value="WPU93590.1"/>
    <property type="molecule type" value="Genomic_DNA"/>
</dbReference>
<proteinExistence type="predicted"/>
<keyword evidence="1" id="KW-0732">Signal</keyword>
<keyword evidence="4" id="KW-0378">Hydrolase</keyword>
<feature type="chain" id="PRO_5047235489" evidence="1">
    <location>
        <begin position="20"/>
        <end position="436"/>
    </location>
</feature>
<organism evidence="4 5">
    <name type="scientific">Mucilaginibacter sabulilitoris</name>
    <dbReference type="NCBI Taxonomy" id="1173583"/>
    <lineage>
        <taxon>Bacteria</taxon>
        <taxon>Pseudomonadati</taxon>
        <taxon>Bacteroidota</taxon>
        <taxon>Sphingobacteriia</taxon>
        <taxon>Sphingobacteriales</taxon>
        <taxon>Sphingobacteriaceae</taxon>
        <taxon>Mucilaginibacter</taxon>
    </lineage>
</organism>
<dbReference type="Pfam" id="PF12904">
    <property type="entry name" value="Collagen_bind_2"/>
    <property type="match status" value="1"/>
</dbReference>
<dbReference type="SUPFAM" id="SSF51445">
    <property type="entry name" value="(Trans)glycosidases"/>
    <property type="match status" value="1"/>
</dbReference>
<dbReference type="InterPro" id="IPR024749">
    <property type="entry name" value="Collagen-bd_put"/>
</dbReference>